<dbReference type="InterPro" id="IPR024242">
    <property type="entry name" value="NCE101"/>
</dbReference>
<dbReference type="AlphaFoldDB" id="A0AA35IRM4"/>
<organism evidence="2 3">
    <name type="scientific">Saccharomyces mikatae IFO 1815</name>
    <dbReference type="NCBI Taxonomy" id="226126"/>
    <lineage>
        <taxon>Eukaryota</taxon>
        <taxon>Fungi</taxon>
        <taxon>Dikarya</taxon>
        <taxon>Ascomycota</taxon>
        <taxon>Saccharomycotina</taxon>
        <taxon>Saccharomycetes</taxon>
        <taxon>Saccharomycetales</taxon>
        <taxon>Saccharomycetaceae</taxon>
        <taxon>Saccharomyces</taxon>
    </lineage>
</organism>
<sequence>MVQHAPFLLGKFSDPFLAVMVGCISYYVYERKMGRPQGHHLHELMKKRWDAHKR</sequence>
<feature type="transmembrane region" description="Helical" evidence="1">
    <location>
        <begin position="12"/>
        <end position="29"/>
    </location>
</feature>
<reference evidence="2" key="1">
    <citation type="submission" date="2022-10" db="EMBL/GenBank/DDBJ databases">
        <authorList>
            <person name="Byrne P K."/>
        </authorList>
    </citation>
    <scope>NUCLEOTIDE SEQUENCE</scope>
    <source>
        <strain evidence="2">IFO1815</strain>
    </source>
</reference>
<dbReference type="Proteomes" id="UP001161438">
    <property type="component" value="Chromosome 10"/>
</dbReference>
<dbReference type="RefSeq" id="XP_056077355.1">
    <property type="nucleotide sequence ID" value="XM_056223325.1"/>
</dbReference>
<keyword evidence="1" id="KW-1133">Transmembrane helix</keyword>
<name>A0AA35IRM4_SACMI</name>
<protein>
    <submittedName>
        <fullName evidence="2">SMKI10G0175 protein</fullName>
    </submittedName>
</protein>
<dbReference type="EMBL" id="OX365766">
    <property type="protein sequence ID" value="CAI4034234.1"/>
    <property type="molecule type" value="Genomic_DNA"/>
</dbReference>
<evidence type="ECO:0000313" key="2">
    <source>
        <dbReference type="EMBL" id="CAI4034234.1"/>
    </source>
</evidence>
<dbReference type="GO" id="GO:0009306">
    <property type="term" value="P:protein secretion"/>
    <property type="evidence" value="ECO:0007669"/>
    <property type="project" value="InterPro"/>
</dbReference>
<proteinExistence type="predicted"/>
<gene>
    <name evidence="2" type="primary">SMKI10G0175</name>
    <name evidence="2" type="ORF">SMKI_10G0175</name>
</gene>
<dbReference type="GeneID" id="80919051"/>
<evidence type="ECO:0000256" key="1">
    <source>
        <dbReference type="SAM" id="Phobius"/>
    </source>
</evidence>
<keyword evidence="1" id="KW-0472">Membrane</keyword>
<keyword evidence="1" id="KW-0812">Transmembrane</keyword>
<evidence type="ECO:0000313" key="3">
    <source>
        <dbReference type="Proteomes" id="UP001161438"/>
    </source>
</evidence>
<dbReference type="Pfam" id="PF11654">
    <property type="entry name" value="NCE101"/>
    <property type="match status" value="1"/>
</dbReference>
<dbReference type="PANTHER" id="PTHR28011">
    <property type="entry name" value="NON-CLASSICAL EXPORT PROTEIN 1"/>
    <property type="match status" value="1"/>
</dbReference>
<accession>A0AA35IRM4</accession>
<keyword evidence="3" id="KW-1185">Reference proteome</keyword>
<dbReference type="PANTHER" id="PTHR28011:SF1">
    <property type="entry name" value="NON-CLASSICAL EXPORT PROTEIN 1"/>
    <property type="match status" value="1"/>
</dbReference>